<dbReference type="GO" id="GO:0004674">
    <property type="term" value="F:protein serine/threonine kinase activity"/>
    <property type="evidence" value="ECO:0007669"/>
    <property type="project" value="TreeGrafter"/>
</dbReference>
<evidence type="ECO:0000259" key="16">
    <source>
        <dbReference type="PROSITE" id="PS51456"/>
    </source>
</evidence>
<keyword evidence="4" id="KW-0677">Repeat</keyword>
<dbReference type="SMART" id="SM00220">
    <property type="entry name" value="S_TKc"/>
    <property type="match status" value="1"/>
</dbReference>
<feature type="region of interest" description="Disordered" evidence="14">
    <location>
        <begin position="507"/>
        <end position="565"/>
    </location>
</feature>
<evidence type="ECO:0000256" key="3">
    <source>
        <dbReference type="ARBA" id="ARBA00022490"/>
    </source>
</evidence>
<dbReference type="GO" id="GO:0030832">
    <property type="term" value="P:regulation of actin filament length"/>
    <property type="evidence" value="ECO:0007669"/>
    <property type="project" value="TreeGrafter"/>
</dbReference>
<keyword evidence="7 12" id="KW-0518">Myosin</keyword>
<keyword evidence="5 12" id="KW-0547">Nucleotide-binding</keyword>
<keyword evidence="8 12" id="KW-0505">Motor protein</keyword>
<evidence type="ECO:0000256" key="9">
    <source>
        <dbReference type="ARBA" id="ARBA00023203"/>
    </source>
</evidence>
<feature type="compositionally biased region" description="Low complexity" evidence="14">
    <location>
        <begin position="45"/>
        <end position="59"/>
    </location>
</feature>
<dbReference type="Gene3D" id="3.40.850.10">
    <property type="entry name" value="Kinesin motor domain"/>
    <property type="match status" value="1"/>
</dbReference>
<accession>A0A819X716</accession>
<feature type="binding site" evidence="13">
    <location>
        <position position="117"/>
    </location>
    <ligand>
        <name>ATP</name>
        <dbReference type="ChEBI" id="CHEBI:30616"/>
    </ligand>
</feature>
<evidence type="ECO:0000256" key="4">
    <source>
        <dbReference type="ARBA" id="ARBA00022737"/>
    </source>
</evidence>
<keyword evidence="18" id="KW-1185">Reference proteome</keyword>
<evidence type="ECO:0000313" key="17">
    <source>
        <dbReference type="EMBL" id="CAF4131790.1"/>
    </source>
</evidence>
<evidence type="ECO:0000256" key="13">
    <source>
        <dbReference type="PROSITE-ProRule" id="PRU10141"/>
    </source>
</evidence>
<dbReference type="GO" id="GO:0042995">
    <property type="term" value="C:cell projection"/>
    <property type="evidence" value="ECO:0007669"/>
    <property type="project" value="UniProtKB-SubCell"/>
</dbReference>
<evidence type="ECO:0000256" key="10">
    <source>
        <dbReference type="ARBA" id="ARBA00023212"/>
    </source>
</evidence>
<protein>
    <submittedName>
        <fullName evidence="17">Uncharacterized protein</fullName>
    </submittedName>
</protein>
<feature type="domain" description="Protein kinase" evidence="15">
    <location>
        <begin position="87"/>
        <end position="396"/>
    </location>
</feature>
<dbReference type="GO" id="GO:0000146">
    <property type="term" value="F:microfilament motor activity"/>
    <property type="evidence" value="ECO:0007669"/>
    <property type="project" value="TreeGrafter"/>
</dbReference>
<feature type="binding site" evidence="12">
    <location>
        <begin position="699"/>
        <end position="706"/>
    </location>
    <ligand>
        <name>ATP</name>
        <dbReference type="ChEBI" id="CHEBI:30616"/>
    </ligand>
</feature>
<keyword evidence="11" id="KW-0966">Cell projection</keyword>
<keyword evidence="3" id="KW-0963">Cytoplasm</keyword>
<dbReference type="SUPFAM" id="SSF101447">
    <property type="entry name" value="Formin homology 2 domain (FH2 domain)"/>
    <property type="match status" value="1"/>
</dbReference>
<evidence type="ECO:0000259" key="15">
    <source>
        <dbReference type="PROSITE" id="PS50011"/>
    </source>
</evidence>
<dbReference type="FunFam" id="1.10.510.10:FF:000421">
    <property type="entry name" value="Serine/threonine-protein kinase PAK 6"/>
    <property type="match status" value="1"/>
</dbReference>
<dbReference type="Gene3D" id="3.30.200.20">
    <property type="entry name" value="Phosphorylase Kinase, domain 1"/>
    <property type="match status" value="1"/>
</dbReference>
<feature type="compositionally biased region" description="Polar residues" evidence="14">
    <location>
        <begin position="507"/>
        <end position="518"/>
    </location>
</feature>
<dbReference type="GO" id="GO:0005524">
    <property type="term" value="F:ATP binding"/>
    <property type="evidence" value="ECO:0007669"/>
    <property type="project" value="UniProtKB-UniRule"/>
</dbReference>
<dbReference type="PRINTS" id="PR00193">
    <property type="entry name" value="MYOSINHEAVY"/>
</dbReference>
<dbReference type="GO" id="GO:0003779">
    <property type="term" value="F:actin binding"/>
    <property type="evidence" value="ECO:0007669"/>
    <property type="project" value="UniProtKB-KW"/>
</dbReference>
<proteinExistence type="inferred from homology"/>
<dbReference type="Pfam" id="PF00069">
    <property type="entry name" value="Pkinase"/>
    <property type="match status" value="1"/>
</dbReference>
<evidence type="ECO:0000256" key="12">
    <source>
        <dbReference type="PROSITE-ProRule" id="PRU00782"/>
    </source>
</evidence>
<feature type="region of interest" description="Disordered" evidence="14">
    <location>
        <begin position="13"/>
        <end position="81"/>
    </location>
</feature>
<dbReference type="SUPFAM" id="SSF52540">
    <property type="entry name" value="P-loop containing nucleoside triphosphate hydrolases"/>
    <property type="match status" value="1"/>
</dbReference>
<sequence length="762" mass="86366">MSSVLMPHLLLHHHRHHHPPPPPPPSLTIPLVEPVPPIPPRTHSRPSSRQQQQQQSQSQTVLSASIRKTNNTSSLRLDDLPSPDREWQLLENIGDGTYGEVFRARNIRSPDFNAAVKIMHPTDEVLEEIEQEYRVLLELSNHENLCCFYGAFLKRAPPPPPPPPPPPRNPTDPSQLLIDKTSLLSVETNAINQSGTSMPLPIDQLWLAMELCTSGSVTDLAKAILKANQRLDESIIAYIIRETLKALHHLHSNNVVHRDVKGHNILITGDGHIKLIDFGVSAYLNPANGRRNTSVGTPFFMAPEVIACERQMDYDYDTRADVWSTGITAIEIAEGEPPLADMHPMRALVSIPRNPPPCLRQPQEWSNEFNDFIRQCLIKDFEARPTVTNMLSHPFIAQLPADGFDARRRILQIIHRYKRCYDLSGKKSRETCGVKNGHIRGKSETCSSVTMDTKTQKSVPYSPVVEPLVPPPKRITHVIGKPYHPPHQINENHKRAVENAYHNNDLNARIQQPQNQVYKTKRKSQSRRQQKQIQKQMNQQNGNDTSLLQDSSMSSSYDERSVRHPSLTKKFNNTNFYNSTYESAYPINPSCMTNDLPLCIQPPIPFSTDDLAQLETLDEQSIITYMYNRFLANQIYTYIGDILVAVNPFRSLPIYGKDVMMRYRSSVKSEQVPHIYALADFTYQAMLHDLEHQYIVISGESGSGKTQSANFLVKQLTFLGNAPNKSLQEKILQINPLIEGFGNARTIINDNSSRFGKYLEML</sequence>
<dbReference type="PROSITE" id="PS50011">
    <property type="entry name" value="PROTEIN_KINASE_DOM"/>
    <property type="match status" value="1"/>
</dbReference>
<dbReference type="PANTHER" id="PTHR46256">
    <property type="entry name" value="AGAP011099-PA"/>
    <property type="match status" value="1"/>
</dbReference>
<dbReference type="EMBL" id="CAJOBG010004917">
    <property type="protein sequence ID" value="CAF4131790.1"/>
    <property type="molecule type" value="Genomic_DNA"/>
</dbReference>
<comment type="caution">
    <text evidence="12">Lacks conserved residue(s) required for the propagation of feature annotation.</text>
</comment>
<dbReference type="SMART" id="SM00242">
    <property type="entry name" value="MYSc"/>
    <property type="match status" value="1"/>
</dbReference>
<dbReference type="Proteomes" id="UP000663866">
    <property type="component" value="Unassembled WGS sequence"/>
</dbReference>
<gene>
    <name evidence="17" type="ORF">OVN521_LOCUS22552</name>
</gene>
<comment type="similarity">
    <text evidence="12">Belongs to the TRAFAC class myosin-kinesin ATPase superfamily. Myosin family.</text>
</comment>
<evidence type="ECO:0000256" key="1">
    <source>
        <dbReference type="ARBA" id="ARBA00004245"/>
    </source>
</evidence>
<evidence type="ECO:0000256" key="5">
    <source>
        <dbReference type="ARBA" id="ARBA00022741"/>
    </source>
</evidence>
<keyword evidence="9 12" id="KW-0009">Actin-binding</keyword>
<dbReference type="InterPro" id="IPR052409">
    <property type="entry name" value="Myosin-III_kinase_activity"/>
</dbReference>
<evidence type="ECO:0000256" key="14">
    <source>
        <dbReference type="SAM" id="MobiDB-lite"/>
    </source>
</evidence>
<evidence type="ECO:0000256" key="8">
    <source>
        <dbReference type="ARBA" id="ARBA00023175"/>
    </source>
</evidence>
<dbReference type="InterPro" id="IPR011009">
    <property type="entry name" value="Kinase-like_dom_sf"/>
</dbReference>
<dbReference type="Pfam" id="PF00063">
    <property type="entry name" value="Myosin_head"/>
    <property type="match status" value="1"/>
</dbReference>
<dbReference type="Gene3D" id="1.10.510.10">
    <property type="entry name" value="Transferase(Phosphotransferase) domain 1"/>
    <property type="match status" value="1"/>
</dbReference>
<dbReference type="InterPro" id="IPR001609">
    <property type="entry name" value="Myosin_head_motor_dom-like"/>
</dbReference>
<dbReference type="PROSITE" id="PS51456">
    <property type="entry name" value="MYOSIN_MOTOR"/>
    <property type="match status" value="1"/>
</dbReference>
<organism evidence="17 18">
    <name type="scientific">Rotaria magnacalcarata</name>
    <dbReference type="NCBI Taxonomy" id="392030"/>
    <lineage>
        <taxon>Eukaryota</taxon>
        <taxon>Metazoa</taxon>
        <taxon>Spiralia</taxon>
        <taxon>Gnathifera</taxon>
        <taxon>Rotifera</taxon>
        <taxon>Eurotatoria</taxon>
        <taxon>Bdelloidea</taxon>
        <taxon>Philodinida</taxon>
        <taxon>Philodinidae</taxon>
        <taxon>Rotaria</taxon>
    </lineage>
</organism>
<feature type="compositionally biased region" description="Pro residues" evidence="14">
    <location>
        <begin position="20"/>
        <end position="40"/>
    </location>
</feature>
<dbReference type="AlphaFoldDB" id="A0A819X716"/>
<feature type="non-terminal residue" evidence="17">
    <location>
        <position position="1"/>
    </location>
</feature>
<feature type="compositionally biased region" description="Polar residues" evidence="14">
    <location>
        <begin position="60"/>
        <end position="75"/>
    </location>
</feature>
<keyword evidence="10" id="KW-0206">Cytoskeleton</keyword>
<dbReference type="InterPro" id="IPR017441">
    <property type="entry name" value="Protein_kinase_ATP_BS"/>
</dbReference>
<dbReference type="PANTHER" id="PTHR46256:SF3">
    <property type="entry name" value="MYOSIN MOTOR DOMAIN-CONTAINING PROTEIN"/>
    <property type="match status" value="1"/>
</dbReference>
<evidence type="ECO:0000256" key="6">
    <source>
        <dbReference type="ARBA" id="ARBA00022840"/>
    </source>
</evidence>
<name>A0A819X716_9BILA</name>
<feature type="compositionally biased region" description="Low complexity" evidence="14">
    <location>
        <begin position="531"/>
        <end position="556"/>
    </location>
</feature>
<reference evidence="17" key="1">
    <citation type="submission" date="2021-02" db="EMBL/GenBank/DDBJ databases">
        <authorList>
            <person name="Nowell W R."/>
        </authorList>
    </citation>
    <scope>NUCLEOTIDE SEQUENCE</scope>
</reference>
<dbReference type="GO" id="GO:0016459">
    <property type="term" value="C:myosin complex"/>
    <property type="evidence" value="ECO:0007669"/>
    <property type="project" value="UniProtKB-KW"/>
</dbReference>
<comment type="subcellular location">
    <subcellularLocation>
        <location evidence="2">Cell projection</location>
    </subcellularLocation>
    <subcellularLocation>
        <location evidence="1">Cytoplasm</location>
        <location evidence="1">Cytoskeleton</location>
    </subcellularLocation>
</comment>
<dbReference type="InterPro" id="IPR036961">
    <property type="entry name" value="Kinesin_motor_dom_sf"/>
</dbReference>
<dbReference type="SUPFAM" id="SSF56112">
    <property type="entry name" value="Protein kinase-like (PK-like)"/>
    <property type="match status" value="1"/>
</dbReference>
<feature type="domain" description="Myosin motor" evidence="16">
    <location>
        <begin position="606"/>
        <end position="762"/>
    </location>
</feature>
<evidence type="ECO:0000313" key="18">
    <source>
        <dbReference type="Proteomes" id="UP000663866"/>
    </source>
</evidence>
<evidence type="ECO:0000256" key="11">
    <source>
        <dbReference type="ARBA" id="ARBA00023273"/>
    </source>
</evidence>
<evidence type="ECO:0000256" key="7">
    <source>
        <dbReference type="ARBA" id="ARBA00023123"/>
    </source>
</evidence>
<dbReference type="InterPro" id="IPR008271">
    <property type="entry name" value="Ser/Thr_kinase_AS"/>
</dbReference>
<evidence type="ECO:0000256" key="2">
    <source>
        <dbReference type="ARBA" id="ARBA00004316"/>
    </source>
</evidence>
<dbReference type="InterPro" id="IPR000719">
    <property type="entry name" value="Prot_kinase_dom"/>
</dbReference>
<dbReference type="PROSITE" id="PS00108">
    <property type="entry name" value="PROTEIN_KINASE_ST"/>
    <property type="match status" value="1"/>
</dbReference>
<keyword evidence="6 12" id="KW-0067">ATP-binding</keyword>
<dbReference type="PROSITE" id="PS00107">
    <property type="entry name" value="PROTEIN_KINASE_ATP"/>
    <property type="match status" value="1"/>
</dbReference>
<comment type="caution">
    <text evidence="17">The sequence shown here is derived from an EMBL/GenBank/DDBJ whole genome shotgun (WGS) entry which is preliminary data.</text>
</comment>
<dbReference type="InterPro" id="IPR027417">
    <property type="entry name" value="P-loop_NTPase"/>
</dbReference>
<feature type="compositionally biased region" description="Basic residues" evidence="14">
    <location>
        <begin position="519"/>
        <end position="530"/>
    </location>
</feature>